<dbReference type="EMBL" id="PVXM01000025">
    <property type="protein sequence ID" value="PRR72883.1"/>
    <property type="molecule type" value="Genomic_DNA"/>
</dbReference>
<protein>
    <submittedName>
        <fullName evidence="1">Uncharacterized protein</fullName>
    </submittedName>
</protein>
<organism evidence="1 2">
    <name type="scientific">Neomoorella humiferrea</name>
    <dbReference type="NCBI Taxonomy" id="676965"/>
    <lineage>
        <taxon>Bacteria</taxon>
        <taxon>Bacillati</taxon>
        <taxon>Bacillota</taxon>
        <taxon>Clostridia</taxon>
        <taxon>Neomoorellales</taxon>
        <taxon>Neomoorellaceae</taxon>
        <taxon>Neomoorella</taxon>
    </lineage>
</organism>
<reference evidence="1 2" key="1">
    <citation type="submission" date="2018-03" db="EMBL/GenBank/DDBJ databases">
        <title>Genome sequence of Moorella humiferrea DSM 23265.</title>
        <authorList>
            <person name="Poehlein A."/>
            <person name="Daniel R."/>
        </authorList>
    </citation>
    <scope>NUCLEOTIDE SEQUENCE [LARGE SCALE GENOMIC DNA]</scope>
    <source>
        <strain evidence="1 2">DSM 23265</strain>
    </source>
</reference>
<name>A0A2T0AS27_9FIRM</name>
<dbReference type="Proteomes" id="UP000238415">
    <property type="component" value="Unassembled WGS sequence"/>
</dbReference>
<sequence length="33" mass="3637">MSMPYALLKGAAGALQFIPLVAEEKEDKDQEQD</sequence>
<comment type="caution">
    <text evidence="1">The sequence shown here is derived from an EMBL/GenBank/DDBJ whole genome shotgun (WGS) entry which is preliminary data.</text>
</comment>
<evidence type="ECO:0000313" key="1">
    <source>
        <dbReference type="EMBL" id="PRR72883.1"/>
    </source>
</evidence>
<accession>A0A2T0AS27</accession>
<evidence type="ECO:0000313" key="2">
    <source>
        <dbReference type="Proteomes" id="UP000238415"/>
    </source>
</evidence>
<dbReference type="AlphaFoldDB" id="A0A2T0AS27"/>
<gene>
    <name evidence="1" type="ORF">MOHU_13020</name>
</gene>
<proteinExistence type="predicted"/>
<keyword evidence="2" id="KW-1185">Reference proteome</keyword>